<evidence type="ECO:0000259" key="2">
    <source>
        <dbReference type="Pfam" id="PF13472"/>
    </source>
</evidence>
<feature type="domain" description="SGNH hydrolase-type esterase" evidence="2">
    <location>
        <begin position="146"/>
        <end position="329"/>
    </location>
</feature>
<name>A0A7S1IIR4_9EUGL</name>
<gene>
    <name evidence="3" type="ORF">EGYM00392_LOCUS24523</name>
</gene>
<feature type="compositionally biased region" description="Low complexity" evidence="1">
    <location>
        <begin position="87"/>
        <end position="98"/>
    </location>
</feature>
<dbReference type="AlphaFoldDB" id="A0A7S1IIR4"/>
<dbReference type="Pfam" id="PF13472">
    <property type="entry name" value="Lipase_GDSL_2"/>
    <property type="match status" value="1"/>
</dbReference>
<protein>
    <recommendedName>
        <fullName evidence="2">SGNH hydrolase-type esterase domain-containing protein</fullName>
    </recommendedName>
</protein>
<organism evidence="3">
    <name type="scientific">Eutreptiella gymnastica</name>
    <dbReference type="NCBI Taxonomy" id="73025"/>
    <lineage>
        <taxon>Eukaryota</taxon>
        <taxon>Discoba</taxon>
        <taxon>Euglenozoa</taxon>
        <taxon>Euglenida</taxon>
        <taxon>Spirocuta</taxon>
        <taxon>Euglenophyceae</taxon>
        <taxon>Eutreptiales</taxon>
        <taxon>Eutreptiaceae</taxon>
        <taxon>Eutreptiella</taxon>
    </lineage>
</organism>
<dbReference type="InterPro" id="IPR051532">
    <property type="entry name" value="Ester_Hydrolysis_Enzymes"/>
</dbReference>
<sequence length="355" mass="38841">MAQFLGSSMAVYSAYSSTPRGVEILGGPAVSISDEWTRPVTLPDAAFGMHEKHLTSTLVPPPVKVKQFSWITGVEPLRNEVRPYKNGSSTGSGSTSSTPRIPSPLSWSPEASWSKSQISNIHAPLTQITPLHDMQQEKEMFHQILCAGDSLTAGFSPSESGLTPYGAVLAERLGVEVHEIGMSGWRTDEMVLHLDTPLCEDYHGKLARGLRAQLRRHQYSVCILMAGTNDISSHRSADAIWNDLMKLHHTCHAHGVQTIALSIPQSRGTVGPTGLQLDAVRMDLNRRLKAWAGSLPERMLFLDMAAAMPFTHGSPYYDPDGLHFSRAGYNFFGEVLSSALAQHKARAVPCRAMRT</sequence>
<dbReference type="InterPro" id="IPR036514">
    <property type="entry name" value="SGNH_hydro_sf"/>
</dbReference>
<dbReference type="PANTHER" id="PTHR30383">
    <property type="entry name" value="THIOESTERASE 1/PROTEASE 1/LYSOPHOSPHOLIPASE L1"/>
    <property type="match status" value="1"/>
</dbReference>
<dbReference type="SUPFAM" id="SSF52266">
    <property type="entry name" value="SGNH hydrolase"/>
    <property type="match status" value="1"/>
</dbReference>
<accession>A0A7S1IIR4</accession>
<dbReference type="PANTHER" id="PTHR30383:SF5">
    <property type="entry name" value="SGNH HYDROLASE-TYPE ESTERASE DOMAIN-CONTAINING PROTEIN"/>
    <property type="match status" value="1"/>
</dbReference>
<feature type="region of interest" description="Disordered" evidence="1">
    <location>
        <begin position="81"/>
        <end position="109"/>
    </location>
</feature>
<dbReference type="GO" id="GO:0004622">
    <property type="term" value="F:phosphatidylcholine lysophospholipase activity"/>
    <property type="evidence" value="ECO:0007669"/>
    <property type="project" value="TreeGrafter"/>
</dbReference>
<dbReference type="Gene3D" id="3.40.50.1110">
    <property type="entry name" value="SGNH hydrolase"/>
    <property type="match status" value="1"/>
</dbReference>
<proteinExistence type="predicted"/>
<reference evidence="3" key="1">
    <citation type="submission" date="2021-01" db="EMBL/GenBank/DDBJ databases">
        <authorList>
            <person name="Corre E."/>
            <person name="Pelletier E."/>
            <person name="Niang G."/>
            <person name="Scheremetjew M."/>
            <person name="Finn R."/>
            <person name="Kale V."/>
            <person name="Holt S."/>
            <person name="Cochrane G."/>
            <person name="Meng A."/>
            <person name="Brown T."/>
            <person name="Cohen L."/>
        </authorList>
    </citation>
    <scope>NUCLEOTIDE SEQUENCE</scope>
    <source>
        <strain evidence="3">NIES-381</strain>
    </source>
</reference>
<dbReference type="CDD" id="cd00229">
    <property type="entry name" value="SGNH_hydrolase"/>
    <property type="match status" value="1"/>
</dbReference>
<dbReference type="InterPro" id="IPR013830">
    <property type="entry name" value="SGNH_hydro"/>
</dbReference>
<evidence type="ECO:0000256" key="1">
    <source>
        <dbReference type="SAM" id="MobiDB-lite"/>
    </source>
</evidence>
<evidence type="ECO:0000313" key="3">
    <source>
        <dbReference type="EMBL" id="CAD9013421.1"/>
    </source>
</evidence>
<dbReference type="EMBL" id="HBGA01065802">
    <property type="protein sequence ID" value="CAD9013421.1"/>
    <property type="molecule type" value="Transcribed_RNA"/>
</dbReference>